<evidence type="ECO:0000313" key="2">
    <source>
        <dbReference type="EMBL" id="GJC86369.1"/>
    </source>
</evidence>
<accession>A0AA37GSE0</accession>
<keyword evidence="1" id="KW-0812">Transmembrane</keyword>
<evidence type="ECO:0000256" key="1">
    <source>
        <dbReference type="SAM" id="Phobius"/>
    </source>
</evidence>
<dbReference type="Proteomes" id="UP001055172">
    <property type="component" value="Unassembled WGS sequence"/>
</dbReference>
<dbReference type="EMBL" id="BPPX01000021">
    <property type="protein sequence ID" value="GJC86369.1"/>
    <property type="molecule type" value="Genomic_DNA"/>
</dbReference>
<keyword evidence="1" id="KW-1133">Transmembrane helix</keyword>
<reference evidence="2 3" key="1">
    <citation type="submission" date="2021-07" db="EMBL/GenBank/DDBJ databases">
        <title>Genome data of Colletotrichum spaethianum.</title>
        <authorList>
            <person name="Utami Y.D."/>
            <person name="Hiruma K."/>
        </authorList>
    </citation>
    <scope>NUCLEOTIDE SEQUENCE [LARGE SCALE GENOMIC DNA]</scope>
    <source>
        <strain evidence="2 3">MAFF 242679</strain>
    </source>
</reference>
<protein>
    <submittedName>
        <fullName evidence="2">Uncharacterized protein</fullName>
    </submittedName>
</protein>
<comment type="caution">
    <text evidence="2">The sequence shown here is derived from an EMBL/GenBank/DDBJ whole genome shotgun (WGS) entry which is preliminary data.</text>
</comment>
<keyword evidence="1" id="KW-0472">Membrane</keyword>
<dbReference type="AlphaFoldDB" id="A0AA37GSE0"/>
<keyword evidence="3" id="KW-1185">Reference proteome</keyword>
<name>A0AA37GSE0_9PEZI</name>
<proteinExistence type="predicted"/>
<sequence>MLAESSPEPARCQRRHPATILVCVGEGPVGLAVVVVALVAVILVIGGAVLAQRAPHERATAGFQG</sequence>
<organism evidence="2 3">
    <name type="scientific">Colletotrichum liriopes</name>
    <dbReference type="NCBI Taxonomy" id="708192"/>
    <lineage>
        <taxon>Eukaryota</taxon>
        <taxon>Fungi</taxon>
        <taxon>Dikarya</taxon>
        <taxon>Ascomycota</taxon>
        <taxon>Pezizomycotina</taxon>
        <taxon>Sordariomycetes</taxon>
        <taxon>Hypocreomycetidae</taxon>
        <taxon>Glomerellales</taxon>
        <taxon>Glomerellaceae</taxon>
        <taxon>Colletotrichum</taxon>
        <taxon>Colletotrichum spaethianum species complex</taxon>
    </lineage>
</organism>
<feature type="transmembrane region" description="Helical" evidence="1">
    <location>
        <begin position="29"/>
        <end position="51"/>
    </location>
</feature>
<evidence type="ECO:0000313" key="3">
    <source>
        <dbReference type="Proteomes" id="UP001055172"/>
    </source>
</evidence>
<gene>
    <name evidence="2" type="ORF">ColLi_09207</name>
</gene>